<organism evidence="2 3">
    <name type="scientific">Armillaria ostoyae</name>
    <name type="common">Armillaria root rot fungus</name>
    <dbReference type="NCBI Taxonomy" id="47428"/>
    <lineage>
        <taxon>Eukaryota</taxon>
        <taxon>Fungi</taxon>
        <taxon>Dikarya</taxon>
        <taxon>Basidiomycota</taxon>
        <taxon>Agaricomycotina</taxon>
        <taxon>Agaricomycetes</taxon>
        <taxon>Agaricomycetidae</taxon>
        <taxon>Agaricales</taxon>
        <taxon>Marasmiineae</taxon>
        <taxon>Physalacriaceae</taxon>
        <taxon>Armillaria</taxon>
    </lineage>
</organism>
<accession>A0A284RQ19</accession>
<reference evidence="3" key="1">
    <citation type="journal article" date="2017" name="Nat. Ecol. Evol.">
        <title>Genome expansion and lineage-specific genetic innovations in the forest pathogenic fungi Armillaria.</title>
        <authorList>
            <person name="Sipos G."/>
            <person name="Prasanna A.N."/>
            <person name="Walter M.C."/>
            <person name="O'Connor E."/>
            <person name="Balint B."/>
            <person name="Krizsan K."/>
            <person name="Kiss B."/>
            <person name="Hess J."/>
            <person name="Varga T."/>
            <person name="Slot J."/>
            <person name="Riley R."/>
            <person name="Boka B."/>
            <person name="Rigling D."/>
            <person name="Barry K."/>
            <person name="Lee J."/>
            <person name="Mihaltcheva S."/>
            <person name="LaButti K."/>
            <person name="Lipzen A."/>
            <person name="Waldron R."/>
            <person name="Moloney N.M."/>
            <person name="Sperisen C."/>
            <person name="Kredics L."/>
            <person name="Vagvoelgyi C."/>
            <person name="Patrignani A."/>
            <person name="Fitzpatrick D."/>
            <person name="Nagy I."/>
            <person name="Doyle S."/>
            <person name="Anderson J.B."/>
            <person name="Grigoriev I.V."/>
            <person name="Gueldener U."/>
            <person name="Muensterkoetter M."/>
            <person name="Nagy L.G."/>
        </authorList>
    </citation>
    <scope>NUCLEOTIDE SEQUENCE [LARGE SCALE GENOMIC DNA]</scope>
    <source>
        <strain evidence="3">C18/9</strain>
    </source>
</reference>
<proteinExistence type="predicted"/>
<gene>
    <name evidence="2" type="ORF">ARMOST_14179</name>
</gene>
<name>A0A284RQ19_ARMOS</name>
<evidence type="ECO:0000313" key="3">
    <source>
        <dbReference type="Proteomes" id="UP000219338"/>
    </source>
</evidence>
<dbReference type="AlphaFoldDB" id="A0A284RQ19"/>
<sequence length="466" mass="55123">MIKLLKKHKEDAFVVLDELLADLSEEKIEQEVPEEDVETAFIARCIARSLWNTIGFRFIYKTRRLEGQETKQRLVEDPAKRRATMKMDRLNDEAGTKLTADEIHRGAVRDMYEHCFRHNLSQVWAYMWNRWYTPKQWVLWARSACDTIPRLKTTMVVESLWRQMKHRDLPQFNRPRLDLVTHVVLKFLLPRIKRTMDYLRGWRRIGRPQSLASWQESFKKDWHDMGKPDEQRLIKKELDYLKNTSMKPKIRAERLAKIRAEETRPRGPFPLVQASRVREPNKKTSNAPLHNLRFFLDLRRNHYPPYYSIPGIHRDTAGEDVENVETTEVHMLLLGRSRRQAHSRQVSTSSTFSFPITEDSENEGTPTKEKDTEIDTEQDEGDDEAEQEDPERIFFGEAEIQHLERCYDDMMGVATSKRGVHPKMTRALRKVFDVITEVGSDIGKEKRRRTMPRTWKDSTPNTLYLD</sequence>
<protein>
    <submittedName>
        <fullName evidence="2">Uncharacterized protein</fullName>
    </submittedName>
</protein>
<evidence type="ECO:0000256" key="1">
    <source>
        <dbReference type="SAM" id="MobiDB-lite"/>
    </source>
</evidence>
<dbReference type="OrthoDB" id="3262412at2759"/>
<evidence type="ECO:0000313" key="2">
    <source>
        <dbReference type="EMBL" id="SJL10785.1"/>
    </source>
</evidence>
<feature type="compositionally biased region" description="Polar residues" evidence="1">
    <location>
        <begin position="343"/>
        <end position="354"/>
    </location>
</feature>
<dbReference type="Proteomes" id="UP000219338">
    <property type="component" value="Unassembled WGS sequence"/>
</dbReference>
<dbReference type="STRING" id="47428.A0A284RQ19"/>
<feature type="compositionally biased region" description="Acidic residues" evidence="1">
    <location>
        <begin position="374"/>
        <end position="389"/>
    </location>
</feature>
<dbReference type="EMBL" id="FUEG01000013">
    <property type="protein sequence ID" value="SJL10785.1"/>
    <property type="molecule type" value="Genomic_DNA"/>
</dbReference>
<keyword evidence="3" id="KW-1185">Reference proteome</keyword>
<feature type="region of interest" description="Disordered" evidence="1">
    <location>
        <begin position="337"/>
        <end position="390"/>
    </location>
</feature>